<protein>
    <submittedName>
        <fullName evidence="7">YitT family protein</fullName>
    </submittedName>
</protein>
<dbReference type="Proteomes" id="UP001597211">
    <property type="component" value="Unassembled WGS sequence"/>
</dbReference>
<organism evidence="7 8">
    <name type="scientific">Paenibacillus timonensis</name>
    <dbReference type="NCBI Taxonomy" id="225915"/>
    <lineage>
        <taxon>Bacteria</taxon>
        <taxon>Bacillati</taxon>
        <taxon>Bacillota</taxon>
        <taxon>Bacilli</taxon>
        <taxon>Bacillales</taxon>
        <taxon>Paenibacillaceae</taxon>
        <taxon>Paenibacillus</taxon>
    </lineage>
</organism>
<feature type="transmembrane region" description="Helical" evidence="6">
    <location>
        <begin position="91"/>
        <end position="111"/>
    </location>
</feature>
<proteinExistence type="predicted"/>
<comment type="subcellular location">
    <subcellularLocation>
        <location evidence="1">Cell membrane</location>
        <topology evidence="1">Multi-pass membrane protein</topology>
    </subcellularLocation>
</comment>
<evidence type="ECO:0000256" key="6">
    <source>
        <dbReference type="SAM" id="Phobius"/>
    </source>
</evidence>
<keyword evidence="3 6" id="KW-0812">Transmembrane</keyword>
<evidence type="ECO:0000256" key="2">
    <source>
        <dbReference type="ARBA" id="ARBA00022475"/>
    </source>
</evidence>
<accession>A0ABW3SER6</accession>
<evidence type="ECO:0000313" key="8">
    <source>
        <dbReference type="Proteomes" id="UP001597211"/>
    </source>
</evidence>
<dbReference type="InterPro" id="IPR051461">
    <property type="entry name" value="UPF0750_membrane"/>
</dbReference>
<gene>
    <name evidence="7" type="ORF">ACFQ2Z_17225</name>
</gene>
<evidence type="ECO:0000256" key="1">
    <source>
        <dbReference type="ARBA" id="ARBA00004651"/>
    </source>
</evidence>
<evidence type="ECO:0000256" key="3">
    <source>
        <dbReference type="ARBA" id="ARBA00022692"/>
    </source>
</evidence>
<reference evidence="8" key="1">
    <citation type="journal article" date="2019" name="Int. J. Syst. Evol. Microbiol.">
        <title>The Global Catalogue of Microorganisms (GCM) 10K type strain sequencing project: providing services to taxonomists for standard genome sequencing and annotation.</title>
        <authorList>
            <consortium name="The Broad Institute Genomics Platform"/>
            <consortium name="The Broad Institute Genome Sequencing Center for Infectious Disease"/>
            <person name="Wu L."/>
            <person name="Ma J."/>
        </authorList>
    </citation>
    <scope>NUCLEOTIDE SEQUENCE [LARGE SCALE GENOMIC DNA]</scope>
    <source>
        <strain evidence="8">CCUG 48216</strain>
    </source>
</reference>
<feature type="transmembrane region" description="Helical" evidence="6">
    <location>
        <begin position="123"/>
        <end position="146"/>
    </location>
</feature>
<keyword evidence="5 6" id="KW-0472">Membrane</keyword>
<evidence type="ECO:0000256" key="4">
    <source>
        <dbReference type="ARBA" id="ARBA00022989"/>
    </source>
</evidence>
<dbReference type="InterPro" id="IPR003740">
    <property type="entry name" value="YitT"/>
</dbReference>
<keyword evidence="4 6" id="KW-1133">Transmembrane helix</keyword>
<feature type="transmembrane region" description="Helical" evidence="6">
    <location>
        <begin position="166"/>
        <end position="195"/>
    </location>
</feature>
<evidence type="ECO:0000256" key="5">
    <source>
        <dbReference type="ARBA" id="ARBA00023136"/>
    </source>
</evidence>
<dbReference type="EMBL" id="JBHTKZ010000037">
    <property type="protein sequence ID" value="MFD1183083.1"/>
    <property type="molecule type" value="Genomic_DNA"/>
</dbReference>
<keyword evidence="2" id="KW-1003">Cell membrane</keyword>
<sequence>MKHQMRVHSSGKVRGGGKHFIPAFPRAVGVIAGALLASAGLELFLMPHGIVVGGVTGLSVLLALKMEMQLGLFLFLLNLPLLLLYRKNIQWSYGIFTVIGILVFSLGTLVLHPYPSFIGEPLLAALVGGGSLGLGLGLSLRFGGALDFAEKAVEHLYDGRLSPERVLLLLNCLLLMGAGFHFGFLQALYSVIAYLTAFEAVKLPVQGTRLTQTARIKSRHCAAIQEQLQRYLSRSAVYRQEPTGTGNAGNEDGMGILECQCHRLERSRFISVVHQCDRESEITFHPRK</sequence>
<dbReference type="Pfam" id="PF02588">
    <property type="entry name" value="YitT_membrane"/>
    <property type="match status" value="1"/>
</dbReference>
<comment type="caution">
    <text evidence="7">The sequence shown here is derived from an EMBL/GenBank/DDBJ whole genome shotgun (WGS) entry which is preliminary data.</text>
</comment>
<keyword evidence="8" id="KW-1185">Reference proteome</keyword>
<name>A0ABW3SER6_9BACL</name>
<evidence type="ECO:0000313" key="7">
    <source>
        <dbReference type="EMBL" id="MFD1183083.1"/>
    </source>
</evidence>
<dbReference type="PANTHER" id="PTHR33545:SF3">
    <property type="entry name" value="UPF0750 MEMBRANE PROTEIN YQFU"/>
    <property type="match status" value="1"/>
</dbReference>
<feature type="transmembrane region" description="Helical" evidence="6">
    <location>
        <begin position="70"/>
        <end position="85"/>
    </location>
</feature>
<dbReference type="PANTHER" id="PTHR33545">
    <property type="entry name" value="UPF0750 MEMBRANE PROTEIN YITT-RELATED"/>
    <property type="match status" value="1"/>
</dbReference>